<dbReference type="PANTHER" id="PTHR42997">
    <property type="entry name" value="HIT FAMILY HYDROLASE"/>
    <property type="match status" value="1"/>
</dbReference>
<evidence type="ECO:0000256" key="3">
    <source>
        <dbReference type="PROSITE-ProRule" id="PRU00464"/>
    </source>
</evidence>
<dbReference type="PROSITE" id="PS51084">
    <property type="entry name" value="HIT_2"/>
    <property type="match status" value="1"/>
</dbReference>
<protein>
    <recommendedName>
        <fullName evidence="4">HIT domain-containing protein</fullName>
    </recommendedName>
</protein>
<name>A0A101EJR7_9EURY</name>
<feature type="short sequence motif" description="Histidine triad motif" evidence="3">
    <location>
        <begin position="92"/>
        <end position="96"/>
    </location>
</feature>
<gene>
    <name evidence="5" type="ORF">XD54_2057</name>
</gene>
<sequence>MKCPFCTPSEEALLYENENIRILIDSFPANRGHLLIVPKRHIEDWRKLKEEEKQAIMKGVELAIEKLSEALKPDGFNVGINLGEAVGQTVAHLHVHVIPRYKGDTNFPRGGIRKAVLDIEDENLSLKEKWVKNRLTFEEKEILKKLFTHI</sequence>
<dbReference type="RefSeq" id="WP_283218010.1">
    <property type="nucleotide sequence ID" value="NZ_LGFD01000085.1"/>
</dbReference>
<dbReference type="InterPro" id="IPR052908">
    <property type="entry name" value="AP-4-A_phosphorylase"/>
</dbReference>
<dbReference type="EMBL" id="LGFD01000085">
    <property type="protein sequence ID" value="KUK16657.1"/>
    <property type="molecule type" value="Genomic_DNA"/>
</dbReference>
<evidence type="ECO:0000259" key="4">
    <source>
        <dbReference type="PROSITE" id="PS51084"/>
    </source>
</evidence>
<evidence type="ECO:0000256" key="2">
    <source>
        <dbReference type="ARBA" id="ARBA00022801"/>
    </source>
</evidence>
<dbReference type="InterPro" id="IPR036265">
    <property type="entry name" value="HIT-like_sf"/>
</dbReference>
<reference evidence="6" key="1">
    <citation type="journal article" date="2015" name="MBio">
        <title>Genome-Resolved Metagenomic Analysis Reveals Roles for Candidate Phyla and Other Microbial Community Members in Biogeochemical Transformations in Oil Reservoirs.</title>
        <authorList>
            <person name="Hu P."/>
            <person name="Tom L."/>
            <person name="Singh A."/>
            <person name="Thomas B.C."/>
            <person name="Baker B.J."/>
            <person name="Piceno Y.M."/>
            <person name="Andersen G.L."/>
            <person name="Banfield J.F."/>
        </authorList>
    </citation>
    <scope>NUCLEOTIDE SEQUENCE [LARGE SCALE GENOMIC DNA]</scope>
</reference>
<dbReference type="CDD" id="cd01275">
    <property type="entry name" value="FHIT"/>
    <property type="match status" value="1"/>
</dbReference>
<evidence type="ECO:0000313" key="5">
    <source>
        <dbReference type="EMBL" id="KUK16657.1"/>
    </source>
</evidence>
<dbReference type="GO" id="GO:0000166">
    <property type="term" value="F:nucleotide binding"/>
    <property type="evidence" value="ECO:0007669"/>
    <property type="project" value="UniProtKB-KW"/>
</dbReference>
<evidence type="ECO:0000313" key="6">
    <source>
        <dbReference type="Proteomes" id="UP000053911"/>
    </source>
</evidence>
<dbReference type="Proteomes" id="UP000053911">
    <property type="component" value="Unassembled WGS sequence"/>
</dbReference>
<dbReference type="InterPro" id="IPR019808">
    <property type="entry name" value="Histidine_triad_CS"/>
</dbReference>
<evidence type="ECO:0000256" key="1">
    <source>
        <dbReference type="ARBA" id="ARBA00022741"/>
    </source>
</evidence>
<dbReference type="PATRIC" id="fig|172049.5.peg.562"/>
<dbReference type="PROSITE" id="PS00892">
    <property type="entry name" value="HIT_1"/>
    <property type="match status" value="1"/>
</dbReference>
<feature type="domain" description="HIT" evidence="4">
    <location>
        <begin position="1"/>
        <end position="107"/>
    </location>
</feature>
<dbReference type="AlphaFoldDB" id="A0A101EJR7"/>
<accession>A0A101EJR7</accession>
<keyword evidence="2" id="KW-0378">Hydrolase</keyword>
<dbReference type="Gene3D" id="3.30.428.10">
    <property type="entry name" value="HIT-like"/>
    <property type="match status" value="1"/>
</dbReference>
<dbReference type="PANTHER" id="PTHR42997:SF1">
    <property type="entry name" value="AP-4-A PHOSPHORYLASE"/>
    <property type="match status" value="1"/>
</dbReference>
<comment type="caution">
    <text evidence="5">The sequence shown here is derived from an EMBL/GenBank/DDBJ whole genome shotgun (WGS) entry which is preliminary data.</text>
</comment>
<dbReference type="Pfam" id="PF01230">
    <property type="entry name" value="HIT"/>
    <property type="match status" value="1"/>
</dbReference>
<dbReference type="InterPro" id="IPR011146">
    <property type="entry name" value="HIT-like"/>
</dbReference>
<dbReference type="GO" id="GO:0016787">
    <property type="term" value="F:hydrolase activity"/>
    <property type="evidence" value="ECO:0007669"/>
    <property type="project" value="UniProtKB-KW"/>
</dbReference>
<proteinExistence type="predicted"/>
<keyword evidence="1" id="KW-0547">Nucleotide-binding</keyword>
<organism evidence="5 6">
    <name type="scientific">Thermococcus sibiricus</name>
    <dbReference type="NCBI Taxonomy" id="172049"/>
    <lineage>
        <taxon>Archaea</taxon>
        <taxon>Methanobacteriati</taxon>
        <taxon>Methanobacteriota</taxon>
        <taxon>Thermococci</taxon>
        <taxon>Thermococcales</taxon>
        <taxon>Thermococcaceae</taxon>
        <taxon>Thermococcus</taxon>
    </lineage>
</organism>
<dbReference type="InterPro" id="IPR039383">
    <property type="entry name" value="FHIT"/>
</dbReference>
<dbReference type="SUPFAM" id="SSF54197">
    <property type="entry name" value="HIT-like"/>
    <property type="match status" value="1"/>
</dbReference>